<gene>
    <name evidence="3" type="ORF">TRIUR3_19031</name>
</gene>
<dbReference type="SUPFAM" id="SSF57903">
    <property type="entry name" value="FYVE/PHD zinc finger"/>
    <property type="match status" value="1"/>
</dbReference>
<proteinExistence type="predicted"/>
<protein>
    <submittedName>
        <fullName evidence="3">Uncharacterized protein</fullName>
    </submittedName>
</protein>
<dbReference type="AlphaFoldDB" id="M7YKF7"/>
<organism evidence="3">
    <name type="scientific">Triticum urartu</name>
    <name type="common">Red wild einkorn</name>
    <name type="synonym">Crithodium urartu</name>
    <dbReference type="NCBI Taxonomy" id="4572"/>
    <lineage>
        <taxon>Eukaryota</taxon>
        <taxon>Viridiplantae</taxon>
        <taxon>Streptophyta</taxon>
        <taxon>Embryophyta</taxon>
        <taxon>Tracheophyta</taxon>
        <taxon>Spermatophyta</taxon>
        <taxon>Magnoliopsida</taxon>
        <taxon>Liliopsida</taxon>
        <taxon>Poales</taxon>
        <taxon>Poaceae</taxon>
        <taxon>BOP clade</taxon>
        <taxon>Pooideae</taxon>
        <taxon>Triticodae</taxon>
        <taxon>Triticeae</taxon>
        <taxon>Triticinae</taxon>
        <taxon>Triticum</taxon>
    </lineage>
</organism>
<dbReference type="InterPro" id="IPR011011">
    <property type="entry name" value="Znf_FYVE_PHD"/>
</dbReference>
<evidence type="ECO:0000256" key="1">
    <source>
        <dbReference type="ARBA" id="ARBA00022771"/>
    </source>
</evidence>
<dbReference type="EMBL" id="KD262342">
    <property type="protein sequence ID" value="EMS47351.1"/>
    <property type="molecule type" value="Genomic_DNA"/>
</dbReference>
<reference evidence="3" key="1">
    <citation type="journal article" date="2013" name="Nature">
        <title>Draft genome of the wheat A-genome progenitor Triticum urartu.</title>
        <authorList>
            <person name="Ling H.Q."/>
            <person name="Zhao S."/>
            <person name="Liu D."/>
            <person name="Wang J."/>
            <person name="Sun H."/>
            <person name="Zhang C."/>
            <person name="Fan H."/>
            <person name="Li D."/>
            <person name="Dong L."/>
            <person name="Tao Y."/>
            <person name="Gao C."/>
            <person name="Wu H."/>
            <person name="Li Y."/>
            <person name="Cui Y."/>
            <person name="Guo X."/>
            <person name="Zheng S."/>
            <person name="Wang B."/>
            <person name="Yu K."/>
            <person name="Liang Q."/>
            <person name="Yang W."/>
            <person name="Lou X."/>
            <person name="Chen J."/>
            <person name="Feng M."/>
            <person name="Jian J."/>
            <person name="Zhang X."/>
            <person name="Luo G."/>
            <person name="Jiang Y."/>
            <person name="Liu J."/>
            <person name="Wang Z."/>
            <person name="Sha Y."/>
            <person name="Zhang B."/>
            <person name="Wu H."/>
            <person name="Tang D."/>
            <person name="Shen Q."/>
            <person name="Xue P."/>
            <person name="Zou S."/>
            <person name="Wang X."/>
            <person name="Liu X."/>
            <person name="Wang F."/>
            <person name="Yang Y."/>
            <person name="An X."/>
            <person name="Dong Z."/>
            <person name="Zhang K."/>
            <person name="Zhang X."/>
            <person name="Luo M.C."/>
            <person name="Dvorak J."/>
            <person name="Tong Y."/>
            <person name="Wang J."/>
            <person name="Yang H."/>
            <person name="Li Z."/>
            <person name="Wang D."/>
            <person name="Zhang A."/>
            <person name="Wang J."/>
        </authorList>
    </citation>
    <scope>NUCLEOTIDE SEQUENCE</scope>
</reference>
<name>M7YKF7_TRIUA</name>
<evidence type="ECO:0000256" key="2">
    <source>
        <dbReference type="ARBA" id="ARBA00022833"/>
    </source>
</evidence>
<dbReference type="GO" id="GO:0008270">
    <property type="term" value="F:zinc ion binding"/>
    <property type="evidence" value="ECO:0007669"/>
    <property type="project" value="UniProtKB-KW"/>
</dbReference>
<keyword evidence="1" id="KW-0863">Zinc-finger</keyword>
<sequence length="88" mass="9699">MEGGDLGRAAFWKEAAPVLWGAAAGKRGIRGRASVLRFHPSCIGMTIKEAKKREHFFCQSCTAENGKTTENFHEATAESEEKFVLVKN</sequence>
<evidence type="ECO:0000313" key="3">
    <source>
        <dbReference type="EMBL" id="EMS47351.1"/>
    </source>
</evidence>
<keyword evidence="2" id="KW-0862">Zinc</keyword>
<dbReference type="InterPro" id="IPR013083">
    <property type="entry name" value="Znf_RING/FYVE/PHD"/>
</dbReference>
<dbReference type="Gene3D" id="3.30.40.10">
    <property type="entry name" value="Zinc/RING finger domain, C3HC4 (zinc finger)"/>
    <property type="match status" value="1"/>
</dbReference>
<keyword evidence="1" id="KW-0479">Metal-binding</keyword>
<accession>M7YKF7</accession>